<dbReference type="OrthoDB" id="6500128at2759"/>
<dbReference type="PANTHER" id="PTHR24222">
    <property type="entry name" value="ABC TRANSPORTER B FAMILY"/>
    <property type="match status" value="1"/>
</dbReference>
<dbReference type="SUPFAM" id="SSF90123">
    <property type="entry name" value="ABC transporter transmembrane region"/>
    <property type="match status" value="1"/>
</dbReference>
<evidence type="ECO:0000256" key="4">
    <source>
        <dbReference type="ARBA" id="ARBA00023136"/>
    </source>
</evidence>
<keyword evidence="2 5" id="KW-0812">Transmembrane</keyword>
<gene>
    <name evidence="7" type="ORF">BCR32DRAFT_308922</name>
</gene>
<evidence type="ECO:0000313" key="8">
    <source>
        <dbReference type="Proteomes" id="UP000193944"/>
    </source>
</evidence>
<dbReference type="Proteomes" id="UP000193944">
    <property type="component" value="Unassembled WGS sequence"/>
</dbReference>
<comment type="subcellular location">
    <subcellularLocation>
        <location evidence="1">Membrane</location>
        <topology evidence="1">Multi-pass membrane protein</topology>
    </subcellularLocation>
</comment>
<dbReference type="Gene3D" id="1.20.1560.10">
    <property type="entry name" value="ABC transporter type 1, transmembrane domain"/>
    <property type="match status" value="1"/>
</dbReference>
<dbReference type="PANTHER" id="PTHR24222:SF76">
    <property type="entry name" value="MYCOBACTIN IMPORT ATP-BINDING_PERMEASE PROTEIN IRTB"/>
    <property type="match status" value="1"/>
</dbReference>
<evidence type="ECO:0000259" key="6">
    <source>
        <dbReference type="PROSITE" id="PS50929"/>
    </source>
</evidence>
<reference evidence="7 8" key="2">
    <citation type="submission" date="2016-08" db="EMBL/GenBank/DDBJ databases">
        <title>Pervasive Adenine N6-methylation of Active Genes in Fungi.</title>
        <authorList>
            <consortium name="DOE Joint Genome Institute"/>
            <person name="Mondo S.J."/>
            <person name="Dannebaum R.O."/>
            <person name="Kuo R.C."/>
            <person name="Labutti K."/>
            <person name="Haridas S."/>
            <person name="Kuo A."/>
            <person name="Salamov A."/>
            <person name="Ahrendt S.R."/>
            <person name="Lipzen A."/>
            <person name="Sullivan W."/>
            <person name="Andreopoulos W.B."/>
            <person name="Clum A."/>
            <person name="Lindquist E."/>
            <person name="Daum C."/>
            <person name="Ramamoorthy G.K."/>
            <person name="Gryganskyi A."/>
            <person name="Culley D."/>
            <person name="Magnuson J.K."/>
            <person name="James T.Y."/>
            <person name="O'Malley M.A."/>
            <person name="Stajich J.E."/>
            <person name="Spatafora J.W."/>
            <person name="Visel A."/>
            <person name="Grigoriev I.V."/>
        </authorList>
    </citation>
    <scope>NUCLEOTIDE SEQUENCE [LARGE SCALE GENOMIC DNA]</scope>
    <source>
        <strain evidence="7 8">S4</strain>
    </source>
</reference>
<dbReference type="InterPro" id="IPR011527">
    <property type="entry name" value="ABC1_TM_dom"/>
</dbReference>
<evidence type="ECO:0000256" key="1">
    <source>
        <dbReference type="ARBA" id="ARBA00004141"/>
    </source>
</evidence>
<dbReference type="InterPro" id="IPR036640">
    <property type="entry name" value="ABC1_TM_sf"/>
</dbReference>
<keyword evidence="8" id="KW-1185">Reference proteome</keyword>
<dbReference type="Pfam" id="PF00664">
    <property type="entry name" value="ABC_membrane"/>
    <property type="match status" value="1"/>
</dbReference>
<keyword evidence="4 5" id="KW-0472">Membrane</keyword>
<evidence type="ECO:0000256" key="2">
    <source>
        <dbReference type="ARBA" id="ARBA00022692"/>
    </source>
</evidence>
<dbReference type="InterPro" id="IPR039421">
    <property type="entry name" value="Type_1_exporter"/>
</dbReference>
<dbReference type="PROSITE" id="PS50929">
    <property type="entry name" value="ABC_TM1F"/>
    <property type="match status" value="1"/>
</dbReference>
<comment type="caution">
    <text evidence="7">The sequence shown here is derived from an EMBL/GenBank/DDBJ whole genome shotgun (WGS) entry which is preliminary data.</text>
</comment>
<dbReference type="AlphaFoldDB" id="A0A1Y1UWR9"/>
<organism evidence="7 8">
    <name type="scientific">Anaeromyces robustus</name>
    <dbReference type="NCBI Taxonomy" id="1754192"/>
    <lineage>
        <taxon>Eukaryota</taxon>
        <taxon>Fungi</taxon>
        <taxon>Fungi incertae sedis</taxon>
        <taxon>Chytridiomycota</taxon>
        <taxon>Chytridiomycota incertae sedis</taxon>
        <taxon>Neocallimastigomycetes</taxon>
        <taxon>Neocallimastigales</taxon>
        <taxon>Neocallimastigaceae</taxon>
        <taxon>Anaeromyces</taxon>
    </lineage>
</organism>
<evidence type="ECO:0000256" key="5">
    <source>
        <dbReference type="SAM" id="Phobius"/>
    </source>
</evidence>
<evidence type="ECO:0000256" key="3">
    <source>
        <dbReference type="ARBA" id="ARBA00022989"/>
    </source>
</evidence>
<dbReference type="STRING" id="1754192.A0A1Y1UWR9"/>
<feature type="transmembrane region" description="Helical" evidence="5">
    <location>
        <begin position="125"/>
        <end position="149"/>
    </location>
</feature>
<dbReference type="EMBL" id="MCFG01000833">
    <property type="protein sequence ID" value="ORX42073.1"/>
    <property type="molecule type" value="Genomic_DNA"/>
</dbReference>
<dbReference type="GO" id="GO:0005524">
    <property type="term" value="F:ATP binding"/>
    <property type="evidence" value="ECO:0007669"/>
    <property type="project" value="InterPro"/>
</dbReference>
<accession>A0A1Y1UWR9</accession>
<dbReference type="GO" id="GO:0140359">
    <property type="term" value="F:ABC-type transporter activity"/>
    <property type="evidence" value="ECO:0007669"/>
    <property type="project" value="InterPro"/>
</dbReference>
<sequence>MGNIKKKEENDVPKVSYIGLFRYSNIIEKIMVALGILGAIGQGVTMPIMIQVMGDLINIFISLVITVGIKKNNPEIQNDEQLKEFFTNAINNNSTGGYGAQYGSDYDYNSLLITSEEFWNKFHKYMLYFGLVALLSFVGSFCMDAFLSISALRQVTRIRSLTFKSIVRQEIPWHEKTSPGELASRIISDTIIIEDGIGFKLAFISGWKLALSMSVFSQYNDSRSYYGYYLSKCTKKSQDAYAKLGGMLKSISQIRTIVSFVQKKELIGI</sequence>
<keyword evidence="3 5" id="KW-1133">Transmembrane helix</keyword>
<reference evidence="7 8" key="1">
    <citation type="submission" date="2016-08" db="EMBL/GenBank/DDBJ databases">
        <title>A Parts List for Fungal Cellulosomes Revealed by Comparative Genomics.</title>
        <authorList>
            <consortium name="DOE Joint Genome Institute"/>
            <person name="Haitjema C.H."/>
            <person name="Gilmore S.P."/>
            <person name="Henske J.K."/>
            <person name="Solomon K.V."/>
            <person name="De Groot R."/>
            <person name="Kuo A."/>
            <person name="Mondo S.J."/>
            <person name="Salamov A.A."/>
            <person name="Labutti K."/>
            <person name="Zhao Z."/>
            <person name="Chiniquy J."/>
            <person name="Barry K."/>
            <person name="Brewer H.M."/>
            <person name="Purvine S.O."/>
            <person name="Wright A.T."/>
            <person name="Boxma B."/>
            <person name="Van Alen T."/>
            <person name="Hackstein J.H."/>
            <person name="Baker S.E."/>
            <person name="Grigoriev I.V."/>
            <person name="O'Malley M.A."/>
        </authorList>
    </citation>
    <scope>NUCLEOTIDE SEQUENCE [LARGE SCALE GENOMIC DNA]</scope>
    <source>
        <strain evidence="7 8">S4</strain>
    </source>
</reference>
<dbReference type="GO" id="GO:0005886">
    <property type="term" value="C:plasma membrane"/>
    <property type="evidence" value="ECO:0007669"/>
    <property type="project" value="TreeGrafter"/>
</dbReference>
<evidence type="ECO:0000313" key="7">
    <source>
        <dbReference type="EMBL" id="ORX42073.1"/>
    </source>
</evidence>
<name>A0A1Y1UWR9_9FUNG</name>
<proteinExistence type="predicted"/>
<protein>
    <recommendedName>
        <fullName evidence="6">ABC transmembrane type-1 domain-containing protein</fullName>
    </recommendedName>
</protein>
<feature type="domain" description="ABC transmembrane type-1" evidence="6">
    <location>
        <begin position="33"/>
        <end position="204"/>
    </location>
</feature>